<evidence type="ECO:0000313" key="5">
    <source>
        <dbReference type="Proteomes" id="UP000032141"/>
    </source>
</evidence>
<organism evidence="4 5">
    <name type="scientific">Brassica oleracea var. oleracea</name>
    <dbReference type="NCBI Taxonomy" id="109376"/>
    <lineage>
        <taxon>Eukaryota</taxon>
        <taxon>Viridiplantae</taxon>
        <taxon>Streptophyta</taxon>
        <taxon>Embryophyta</taxon>
        <taxon>Tracheophyta</taxon>
        <taxon>Spermatophyta</taxon>
        <taxon>Magnoliopsida</taxon>
        <taxon>eudicotyledons</taxon>
        <taxon>Gunneridae</taxon>
        <taxon>Pentapetalae</taxon>
        <taxon>rosids</taxon>
        <taxon>malvids</taxon>
        <taxon>Brassicales</taxon>
        <taxon>Brassicaceae</taxon>
        <taxon>Brassiceae</taxon>
        <taxon>Brassica</taxon>
    </lineage>
</organism>
<protein>
    <recommendedName>
        <fullName evidence="2">2'-phosphotransferase</fullName>
        <ecNumber evidence="2">2.7.1.160</ecNumber>
    </recommendedName>
</protein>
<name>A0A0D3BRS2_BRAOL</name>
<comment type="catalytic activity">
    <reaction evidence="3">
        <text>2'-phospho-[ligated tRNA] + NAD(+) = mature tRNA + ADP-alpha-D-ribose 1'',2''-cyclic phosphate + nicotinamide</text>
        <dbReference type="Rhea" id="RHEA:23324"/>
        <dbReference type="Rhea" id="RHEA-COMP:11106"/>
        <dbReference type="Rhea" id="RHEA-COMP:11107"/>
        <dbReference type="ChEBI" id="CHEBI:17154"/>
        <dbReference type="ChEBI" id="CHEBI:57540"/>
        <dbReference type="ChEBI" id="CHEBI:76596"/>
        <dbReference type="ChEBI" id="CHEBI:82883"/>
        <dbReference type="ChEBI" id="CHEBI:85027"/>
        <dbReference type="EC" id="2.7.1.160"/>
    </reaction>
</comment>
<dbReference type="Pfam" id="PF01885">
    <property type="entry name" value="PTS_2-RNA"/>
    <property type="match status" value="1"/>
</dbReference>
<accession>A0A0D3BRS2</accession>
<reference evidence="4" key="2">
    <citation type="submission" date="2015-03" db="UniProtKB">
        <authorList>
            <consortium name="EnsemblPlants"/>
        </authorList>
    </citation>
    <scope>IDENTIFICATION</scope>
</reference>
<dbReference type="SUPFAM" id="SSF56399">
    <property type="entry name" value="ADP-ribosylation"/>
    <property type="match status" value="1"/>
</dbReference>
<proteinExistence type="predicted"/>
<evidence type="ECO:0000256" key="3">
    <source>
        <dbReference type="ARBA" id="ARBA00047949"/>
    </source>
</evidence>
<dbReference type="Gene3D" id="1.10.10.970">
    <property type="entry name" value="RNA 2'-phosphotransferase, Tpt1/KptA family, N-terminal domain"/>
    <property type="match status" value="1"/>
</dbReference>
<evidence type="ECO:0000256" key="2">
    <source>
        <dbReference type="ARBA" id="ARBA00012007"/>
    </source>
</evidence>
<dbReference type="PANTHER" id="PTHR12684:SF2">
    <property type="entry name" value="TRNA 2'-PHOSPHOTRANSFERASE 1"/>
    <property type="match status" value="1"/>
</dbReference>
<dbReference type="Proteomes" id="UP000032141">
    <property type="component" value="Chromosome C4"/>
</dbReference>
<dbReference type="eggNOG" id="KOG2278">
    <property type="taxonomic scope" value="Eukaryota"/>
</dbReference>
<dbReference type="OMA" id="MRNGQQQ"/>
<dbReference type="Gramene" id="Bo4g038420.1">
    <property type="protein sequence ID" value="Bo4g038420.1"/>
    <property type="gene ID" value="Bo4g038420"/>
</dbReference>
<dbReference type="EnsemblPlants" id="Bo4g038420.1">
    <property type="protein sequence ID" value="Bo4g038420.1"/>
    <property type="gene ID" value="Bo4g038420"/>
</dbReference>
<dbReference type="InterPro" id="IPR042080">
    <property type="entry name" value="RNA_2'-PTrans_N"/>
</dbReference>
<reference evidence="4 5" key="1">
    <citation type="journal article" date="2014" name="Genome Biol.">
        <title>Transcriptome and methylome profiling reveals relics of genome dominance in the mesopolyploid Brassica oleracea.</title>
        <authorList>
            <person name="Parkin I.A."/>
            <person name="Koh C."/>
            <person name="Tang H."/>
            <person name="Robinson S.J."/>
            <person name="Kagale S."/>
            <person name="Clarke W.E."/>
            <person name="Town C.D."/>
            <person name="Nixon J."/>
            <person name="Krishnakumar V."/>
            <person name="Bidwell S.L."/>
            <person name="Denoeud F."/>
            <person name="Belcram H."/>
            <person name="Links M.G."/>
            <person name="Just J."/>
            <person name="Clarke C."/>
            <person name="Bender T."/>
            <person name="Huebert T."/>
            <person name="Mason A.S."/>
            <person name="Pires J.C."/>
            <person name="Barker G."/>
            <person name="Moore J."/>
            <person name="Walley P.G."/>
            <person name="Manoli S."/>
            <person name="Batley J."/>
            <person name="Edwards D."/>
            <person name="Nelson M.N."/>
            <person name="Wang X."/>
            <person name="Paterson A.H."/>
            <person name="King G."/>
            <person name="Bancroft I."/>
            <person name="Chalhoub B."/>
            <person name="Sharpe A.G."/>
        </authorList>
    </citation>
    <scope>NUCLEOTIDE SEQUENCE</scope>
    <source>
        <strain evidence="4 5">cv. TO1000</strain>
    </source>
</reference>
<dbReference type="GO" id="GO:0006388">
    <property type="term" value="P:tRNA splicing, via endonucleolytic cleavage and ligation"/>
    <property type="evidence" value="ECO:0007669"/>
    <property type="project" value="TreeGrafter"/>
</dbReference>
<keyword evidence="5" id="KW-1185">Reference proteome</keyword>
<evidence type="ECO:0000313" key="4">
    <source>
        <dbReference type="EnsemblPlants" id="Bo4g038420.1"/>
    </source>
</evidence>
<comment type="function">
    <text evidence="1">Catalyzes the last step of tRNA splicing, the transfer of the splice junction 2'-phosphate from ligated tRNA to NAD to produce ADP-ribose 1''-2'' cyclic phosphate.</text>
</comment>
<dbReference type="HOGENOM" id="CLU_2298861_0_0_1"/>
<dbReference type="EC" id="2.7.1.160" evidence="2"/>
<evidence type="ECO:0000256" key="1">
    <source>
        <dbReference type="ARBA" id="ARBA00003343"/>
    </source>
</evidence>
<dbReference type="InterPro" id="IPR002745">
    <property type="entry name" value="Ptrans_KptA/Tpt1"/>
</dbReference>
<dbReference type="GO" id="GO:0000215">
    <property type="term" value="F:tRNA 2'-phosphotransferase activity"/>
    <property type="evidence" value="ECO:0007669"/>
    <property type="project" value="UniProtKB-EC"/>
</dbReference>
<dbReference type="STRING" id="109376.A0A0D3BRS2"/>
<dbReference type="AlphaFoldDB" id="A0A0D3BRS2"/>
<dbReference type="PANTHER" id="PTHR12684">
    <property type="entry name" value="PUTATIVE PHOSPHOTRANSFERASE"/>
    <property type="match status" value="1"/>
</dbReference>
<sequence>MSLLKYGFFKVKVESLFWVLIRTRILRHMATEMRLDMRGDGFVKVEDLLNLNLKTSANVQLKSHTVDEIREAVRRDNKQRFSLVEEDGELLIRANQGHSIT</sequence>